<accession>A0A565BAM4</accession>
<keyword evidence="2" id="KW-1185">Reference proteome</keyword>
<dbReference type="AlphaFoldDB" id="A0A565BAM4"/>
<name>A0A565BAM4_9BRAS</name>
<dbReference type="OrthoDB" id="1113045at2759"/>
<dbReference type="Proteomes" id="UP000489600">
    <property type="component" value="Unassembled WGS sequence"/>
</dbReference>
<proteinExistence type="predicted"/>
<protein>
    <recommendedName>
        <fullName evidence="3">RNase H type-1 domain-containing protein</fullName>
    </recommendedName>
</protein>
<evidence type="ECO:0008006" key="3">
    <source>
        <dbReference type="Google" id="ProtNLM"/>
    </source>
</evidence>
<evidence type="ECO:0000313" key="2">
    <source>
        <dbReference type="Proteomes" id="UP000489600"/>
    </source>
</evidence>
<evidence type="ECO:0000313" key="1">
    <source>
        <dbReference type="EMBL" id="VVA97866.1"/>
    </source>
</evidence>
<organism evidence="1 2">
    <name type="scientific">Arabis nemorensis</name>
    <dbReference type="NCBI Taxonomy" id="586526"/>
    <lineage>
        <taxon>Eukaryota</taxon>
        <taxon>Viridiplantae</taxon>
        <taxon>Streptophyta</taxon>
        <taxon>Embryophyta</taxon>
        <taxon>Tracheophyta</taxon>
        <taxon>Spermatophyta</taxon>
        <taxon>Magnoliopsida</taxon>
        <taxon>eudicotyledons</taxon>
        <taxon>Gunneridae</taxon>
        <taxon>Pentapetalae</taxon>
        <taxon>rosids</taxon>
        <taxon>malvids</taxon>
        <taxon>Brassicales</taxon>
        <taxon>Brassicaceae</taxon>
        <taxon>Arabideae</taxon>
        <taxon>Arabis</taxon>
    </lineage>
</organism>
<comment type="caution">
    <text evidence="1">The sequence shown here is derived from an EMBL/GenBank/DDBJ whole genome shotgun (WGS) entry which is preliminary data.</text>
</comment>
<reference evidence="1" key="1">
    <citation type="submission" date="2019-07" db="EMBL/GenBank/DDBJ databases">
        <authorList>
            <person name="Dittberner H."/>
        </authorList>
    </citation>
    <scope>NUCLEOTIDE SEQUENCE [LARGE SCALE GENOMIC DNA]</scope>
</reference>
<gene>
    <name evidence="1" type="ORF">ANE_LOCUS8311</name>
</gene>
<dbReference type="EMBL" id="CABITT030000003">
    <property type="protein sequence ID" value="VVA97866.1"/>
    <property type="molecule type" value="Genomic_DNA"/>
</dbReference>
<sequence length="192" mass="22254">MEDAEEWFVAREVQEEGEGLEMTLSEVRMNKWRRPPEGWLKCNIGFSWNQKEKFGGGSWVLRDFKGLVVLHSRKTFGVYETEADFKLAVLIWGIESIISHRKEKVIFSAQQVDLIEALLRPKVWPNFSYQVQTLLHTLSPLLEWRVEAAIAGSNRGAFLIAQSVTMEFMIHSYVAAGYPLWLRDLFMLKQSD</sequence>